<keyword evidence="3" id="KW-0521">NADP</keyword>
<organism evidence="6 7">
    <name type="scientific">Musa troglodytarum</name>
    <name type="common">fe'i banana</name>
    <dbReference type="NCBI Taxonomy" id="320322"/>
    <lineage>
        <taxon>Eukaryota</taxon>
        <taxon>Viridiplantae</taxon>
        <taxon>Streptophyta</taxon>
        <taxon>Embryophyta</taxon>
        <taxon>Tracheophyta</taxon>
        <taxon>Spermatophyta</taxon>
        <taxon>Magnoliopsida</taxon>
        <taxon>Liliopsida</taxon>
        <taxon>Zingiberales</taxon>
        <taxon>Musaceae</taxon>
        <taxon>Musa</taxon>
    </lineage>
</organism>
<keyword evidence="5" id="KW-0812">Transmembrane</keyword>
<dbReference type="SUPFAM" id="SSF51735">
    <property type="entry name" value="NAD(P)-binding Rossmann-fold domains"/>
    <property type="match status" value="1"/>
</dbReference>
<protein>
    <submittedName>
        <fullName evidence="6">Uncharacterized protein</fullName>
    </submittedName>
</protein>
<evidence type="ECO:0000256" key="1">
    <source>
        <dbReference type="ARBA" id="ARBA00004606"/>
    </source>
</evidence>
<evidence type="ECO:0000256" key="4">
    <source>
        <dbReference type="ARBA" id="ARBA00023002"/>
    </source>
</evidence>
<name>A0A9E7GV21_9LILI</name>
<dbReference type="InterPro" id="IPR036291">
    <property type="entry name" value="NAD(P)-bd_dom_sf"/>
</dbReference>
<keyword evidence="7" id="KW-1185">Reference proteome</keyword>
<evidence type="ECO:0000313" key="6">
    <source>
        <dbReference type="EMBL" id="URE18842.1"/>
    </source>
</evidence>
<proteinExistence type="inferred from homology"/>
<dbReference type="InterPro" id="IPR002347">
    <property type="entry name" value="SDR_fam"/>
</dbReference>
<feature type="transmembrane region" description="Helical" evidence="5">
    <location>
        <begin position="15"/>
        <end position="37"/>
    </location>
</feature>
<dbReference type="AlphaFoldDB" id="A0A9E7GV21"/>
<accession>A0A9E7GV21</accession>
<dbReference type="EMBL" id="CP097509">
    <property type="protein sequence ID" value="URE18842.1"/>
    <property type="molecule type" value="Genomic_DNA"/>
</dbReference>
<evidence type="ECO:0000256" key="3">
    <source>
        <dbReference type="ARBA" id="ARBA00022857"/>
    </source>
</evidence>
<keyword evidence="5" id="KW-0472">Membrane</keyword>
<dbReference type="OrthoDB" id="47007at2759"/>
<dbReference type="GO" id="GO:0005829">
    <property type="term" value="C:cytosol"/>
    <property type="evidence" value="ECO:0007669"/>
    <property type="project" value="TreeGrafter"/>
</dbReference>
<dbReference type="Pfam" id="PF00106">
    <property type="entry name" value="adh_short"/>
    <property type="match status" value="1"/>
</dbReference>
<keyword evidence="5" id="KW-1133">Transmembrane helix</keyword>
<dbReference type="GO" id="GO:0016491">
    <property type="term" value="F:oxidoreductase activity"/>
    <property type="evidence" value="ECO:0007669"/>
    <property type="project" value="UniProtKB-KW"/>
</dbReference>
<evidence type="ECO:0000256" key="5">
    <source>
        <dbReference type="SAM" id="Phobius"/>
    </source>
</evidence>
<dbReference type="PANTHER" id="PTHR43391:SF14">
    <property type="entry name" value="DEHYDROGENASE_REDUCTASE SDR FAMILY PROTEIN 7-LIKE"/>
    <property type="match status" value="1"/>
</dbReference>
<sequence length="264" mass="30200">MDLVNAVLNFVVPPASMIIVAFAWPTISFLHALEWFFKTLYRENMENKVVLIPGASSAIGEQLAYEYARRKANLVLVARRENRLWGIKENARLLGAKHVLVMAADVVKEEECRRFISDTISYFGHCKFRYSDTQILHHLVNTASLGHNFYFEEATDPAVFPHMMNYCGKSDPSRRRDDDFWRPRLLESRSPPSRQPLPGVHRKPNEAFHRATMIVLFMIRTEVETNGCGSLRELFPSSCGRVDCGQQVNGIAKLWSCLSLRPVN</sequence>
<comment type="similarity">
    <text evidence="2">Belongs to the short-chain dehydrogenases/reductases (SDR) family.</text>
</comment>
<evidence type="ECO:0000313" key="7">
    <source>
        <dbReference type="Proteomes" id="UP001055439"/>
    </source>
</evidence>
<dbReference type="Gene3D" id="3.40.50.720">
    <property type="entry name" value="NAD(P)-binding Rossmann-like Domain"/>
    <property type="match status" value="1"/>
</dbReference>
<dbReference type="GO" id="GO:0016020">
    <property type="term" value="C:membrane"/>
    <property type="evidence" value="ECO:0007669"/>
    <property type="project" value="UniProtKB-SubCell"/>
</dbReference>
<keyword evidence="4" id="KW-0560">Oxidoreductase</keyword>
<gene>
    <name evidence="6" type="ORF">MUK42_33939</name>
</gene>
<evidence type="ECO:0000256" key="2">
    <source>
        <dbReference type="ARBA" id="ARBA00006484"/>
    </source>
</evidence>
<reference evidence="6" key="1">
    <citation type="submission" date="2022-05" db="EMBL/GenBank/DDBJ databases">
        <title>The Musa troglodytarum L. genome provides insights into the mechanism of non-climacteric behaviour and enrichment of carotenoids.</title>
        <authorList>
            <person name="Wang J."/>
        </authorList>
    </citation>
    <scope>NUCLEOTIDE SEQUENCE</scope>
    <source>
        <tissue evidence="6">Leaf</tissue>
    </source>
</reference>
<comment type="subcellular location">
    <subcellularLocation>
        <location evidence="1">Membrane</location>
        <topology evidence="1">Single-pass type II membrane protein</topology>
    </subcellularLocation>
</comment>
<dbReference type="PANTHER" id="PTHR43391">
    <property type="entry name" value="RETINOL DEHYDROGENASE-RELATED"/>
    <property type="match status" value="1"/>
</dbReference>
<dbReference type="Proteomes" id="UP001055439">
    <property type="component" value="Chromosome 7"/>
</dbReference>